<keyword evidence="2 8" id="KW-0645">Protease</keyword>
<reference evidence="10" key="1">
    <citation type="journal article" date="2019" name="Int. J. Syst. Evol. Microbiol.">
        <title>The Global Catalogue of Microorganisms (GCM) 10K type strain sequencing project: providing services to taxonomists for standard genome sequencing and annotation.</title>
        <authorList>
            <consortium name="The Broad Institute Genomics Platform"/>
            <consortium name="The Broad Institute Genome Sequencing Center for Infectious Disease"/>
            <person name="Wu L."/>
            <person name="Ma J."/>
        </authorList>
    </citation>
    <scope>NUCLEOTIDE SEQUENCE [LARGE SCALE GENOMIC DNA]</scope>
    <source>
        <strain evidence="10">JCM 11483</strain>
    </source>
</reference>
<evidence type="ECO:0000313" key="10">
    <source>
        <dbReference type="Proteomes" id="UP001501736"/>
    </source>
</evidence>
<organism evidence="9 10">
    <name type="scientific">Nesterenkonia halobia</name>
    <dbReference type="NCBI Taxonomy" id="37922"/>
    <lineage>
        <taxon>Bacteria</taxon>
        <taxon>Bacillati</taxon>
        <taxon>Actinomycetota</taxon>
        <taxon>Actinomycetes</taxon>
        <taxon>Micrococcales</taxon>
        <taxon>Micrococcaceae</taxon>
        <taxon>Nesterenkonia</taxon>
    </lineage>
</organism>
<dbReference type="EC" id="3.4.-.-" evidence="8"/>
<dbReference type="SUPFAM" id="SSF143081">
    <property type="entry name" value="BB1717-like"/>
    <property type="match status" value="1"/>
</dbReference>
<dbReference type="PANTHER" id="PTHR13604:SF0">
    <property type="entry name" value="ABASIC SITE PROCESSING PROTEIN HMCES"/>
    <property type="match status" value="1"/>
</dbReference>
<accession>A0ABP6RFM6</accession>
<dbReference type="InterPro" id="IPR003738">
    <property type="entry name" value="SRAP"/>
</dbReference>
<dbReference type="EMBL" id="BAAAYG010000007">
    <property type="protein sequence ID" value="GAA3286152.1"/>
    <property type="molecule type" value="Genomic_DNA"/>
</dbReference>
<evidence type="ECO:0000256" key="8">
    <source>
        <dbReference type="RuleBase" id="RU364100"/>
    </source>
</evidence>
<sequence>MCGRYVMALRAGDLVDALSAAGLDEVEVPATTAIQQSWNIAPTATVPILVERLVEAADGAESSAASAASAASSAEPSASPAGARRREIHSARWGLLPRWAESAAFSAKTFNARSETAASKPSFRSAVRRRRCAVPAQGYYEWRAAVDETTGRTVRTPHHIRPADGSVLLFAGLYEWWQDPELVAAGADSWVLSTTILTGPSPEPGPGDATNEGDETLQTLADLHDRLPLALDAETAADWIRPGERDRDEAAVQLERLQAAALDVARGFAIDEVDRAVGNVRNDSPELTRPIEGLF</sequence>
<name>A0ABP6RFM6_9MICC</name>
<dbReference type="Gene3D" id="3.90.1680.10">
    <property type="entry name" value="SOS response associated peptidase-like"/>
    <property type="match status" value="1"/>
</dbReference>
<evidence type="ECO:0000313" key="9">
    <source>
        <dbReference type="EMBL" id="GAA3286152.1"/>
    </source>
</evidence>
<dbReference type="Proteomes" id="UP001501736">
    <property type="component" value="Unassembled WGS sequence"/>
</dbReference>
<evidence type="ECO:0000256" key="7">
    <source>
        <dbReference type="ARBA" id="ARBA00023239"/>
    </source>
</evidence>
<keyword evidence="7" id="KW-0456">Lyase</keyword>
<dbReference type="PANTHER" id="PTHR13604">
    <property type="entry name" value="DC12-RELATED"/>
    <property type="match status" value="1"/>
</dbReference>
<dbReference type="InterPro" id="IPR036590">
    <property type="entry name" value="SRAP-like"/>
</dbReference>
<evidence type="ECO:0000256" key="1">
    <source>
        <dbReference type="ARBA" id="ARBA00008136"/>
    </source>
</evidence>
<evidence type="ECO:0000256" key="2">
    <source>
        <dbReference type="ARBA" id="ARBA00022670"/>
    </source>
</evidence>
<dbReference type="Pfam" id="PF02586">
    <property type="entry name" value="SRAP"/>
    <property type="match status" value="1"/>
</dbReference>
<gene>
    <name evidence="9" type="ORF">GCM10020260_20390</name>
</gene>
<keyword evidence="4 8" id="KW-0378">Hydrolase</keyword>
<keyword evidence="5" id="KW-0190">Covalent protein-DNA linkage</keyword>
<evidence type="ECO:0000256" key="4">
    <source>
        <dbReference type="ARBA" id="ARBA00022801"/>
    </source>
</evidence>
<protein>
    <recommendedName>
        <fullName evidence="8">Abasic site processing protein</fullName>
        <ecNumber evidence="8">3.4.-.-</ecNumber>
    </recommendedName>
</protein>
<comment type="similarity">
    <text evidence="1 8">Belongs to the SOS response-associated peptidase family.</text>
</comment>
<keyword evidence="3" id="KW-0227">DNA damage</keyword>
<keyword evidence="6" id="KW-0238">DNA-binding</keyword>
<dbReference type="RefSeq" id="WP_344720930.1">
    <property type="nucleotide sequence ID" value="NZ_BAAAYG010000007.1"/>
</dbReference>
<comment type="caution">
    <text evidence="9">The sequence shown here is derived from an EMBL/GenBank/DDBJ whole genome shotgun (WGS) entry which is preliminary data.</text>
</comment>
<evidence type="ECO:0000256" key="3">
    <source>
        <dbReference type="ARBA" id="ARBA00022763"/>
    </source>
</evidence>
<proteinExistence type="inferred from homology"/>
<evidence type="ECO:0000256" key="6">
    <source>
        <dbReference type="ARBA" id="ARBA00023125"/>
    </source>
</evidence>
<evidence type="ECO:0000256" key="5">
    <source>
        <dbReference type="ARBA" id="ARBA00023124"/>
    </source>
</evidence>
<keyword evidence="10" id="KW-1185">Reference proteome</keyword>